<evidence type="ECO:0000256" key="1">
    <source>
        <dbReference type="SAM" id="MobiDB-lite"/>
    </source>
</evidence>
<dbReference type="VEuPathDB" id="FungiDB:ACJ73_08933"/>
<gene>
    <name evidence="2" type="ORF">ACJ73_08933</name>
</gene>
<name>A0A1J9Q6N1_9EURO</name>
<evidence type="ECO:0000313" key="2">
    <source>
        <dbReference type="EMBL" id="OJD15891.1"/>
    </source>
</evidence>
<evidence type="ECO:0000313" key="3">
    <source>
        <dbReference type="Proteomes" id="UP000242791"/>
    </source>
</evidence>
<dbReference type="Proteomes" id="UP000242791">
    <property type="component" value="Unassembled WGS sequence"/>
</dbReference>
<reference evidence="2 3" key="1">
    <citation type="submission" date="2015-08" db="EMBL/GenBank/DDBJ databases">
        <title>Emmonsia species relationships and genome sequence.</title>
        <authorList>
            <person name="Cuomo C.A."/>
            <person name="Schwartz I.S."/>
            <person name="Kenyon C."/>
            <person name="De Hoog G.S."/>
            <person name="Govender N.P."/>
            <person name="Botha A."/>
            <person name="Moreno L."/>
            <person name="De Vries M."/>
            <person name="Munoz J.F."/>
            <person name="Stielow J.B."/>
        </authorList>
    </citation>
    <scope>NUCLEOTIDE SEQUENCE [LARGE SCALE GENOMIC DNA]</scope>
    <source>
        <strain evidence="2 3">EI222</strain>
    </source>
</reference>
<dbReference type="EMBL" id="LGTZ01002289">
    <property type="protein sequence ID" value="OJD15891.1"/>
    <property type="molecule type" value="Genomic_DNA"/>
</dbReference>
<accession>A0A1J9Q6N1</accession>
<dbReference type="AlphaFoldDB" id="A0A1J9Q6N1"/>
<dbReference type="STRING" id="1658174.A0A1J9Q6N1"/>
<comment type="caution">
    <text evidence="2">The sequence shown here is derived from an EMBL/GenBank/DDBJ whole genome shotgun (WGS) entry which is preliminary data.</text>
</comment>
<protein>
    <submittedName>
        <fullName evidence="2">Uncharacterized protein</fullName>
    </submittedName>
</protein>
<sequence length="146" mass="16173">MNVYRTVVTPPPKNGKKPPLVPSRFSPYWQYGSCHDPLDLGGAGQILDVENLQATQPPEATTSAQVGAGLYADVLEAPLRAPTKPRKRRTPWAPYGASTRPEAKFLAPFRQEIEENLKAYARGLEQALRTEFETIRPLSQPLKGAY</sequence>
<feature type="region of interest" description="Disordered" evidence="1">
    <location>
        <begin position="1"/>
        <end position="22"/>
    </location>
</feature>
<keyword evidence="3" id="KW-1185">Reference proteome</keyword>
<organism evidence="2 3">
    <name type="scientific">Blastomyces percursus</name>
    <dbReference type="NCBI Taxonomy" id="1658174"/>
    <lineage>
        <taxon>Eukaryota</taxon>
        <taxon>Fungi</taxon>
        <taxon>Dikarya</taxon>
        <taxon>Ascomycota</taxon>
        <taxon>Pezizomycotina</taxon>
        <taxon>Eurotiomycetes</taxon>
        <taxon>Eurotiomycetidae</taxon>
        <taxon>Onygenales</taxon>
        <taxon>Ajellomycetaceae</taxon>
        <taxon>Blastomyces</taxon>
    </lineage>
</organism>
<proteinExistence type="predicted"/>